<dbReference type="AlphaFoldDB" id="A0A7X3MHV1"/>
<organism evidence="2 3">
    <name type="scientific">Sporofaciens musculi</name>
    <dbReference type="NCBI Taxonomy" id="2681861"/>
    <lineage>
        <taxon>Bacteria</taxon>
        <taxon>Bacillati</taxon>
        <taxon>Bacillota</taxon>
        <taxon>Clostridia</taxon>
        <taxon>Lachnospirales</taxon>
        <taxon>Lachnospiraceae</taxon>
        <taxon>Sporofaciens</taxon>
    </lineage>
</organism>
<dbReference type="InterPro" id="IPR036866">
    <property type="entry name" value="RibonucZ/Hydroxyglut_hydro"/>
</dbReference>
<protein>
    <submittedName>
        <fullName evidence="2">MBL fold metallo-hydrolase</fullName>
    </submittedName>
</protein>
<dbReference type="RefSeq" id="WP_009296088.1">
    <property type="nucleotide sequence ID" value="NZ_WUQX01000001.1"/>
</dbReference>
<dbReference type="GO" id="GO:0016787">
    <property type="term" value="F:hydrolase activity"/>
    <property type="evidence" value="ECO:0007669"/>
    <property type="project" value="UniProtKB-KW"/>
</dbReference>
<sequence>MGLNKLTNRIYFLEHAPEVDRPMLAYLKGDKISLAIDAGYSASHVQDFYRAIEAEQFNKPDFTVITHWHYDHTFGMHAINGISIAYGKTNEFLKDQQEQAKNLNYIEILKKEDIHFRKEYCGQDKLSIVLSDITFSDKMTLDLGGITAQIFHTISPHSEDTTCVYVPEEKVLFLGDSTSEDFFNNGYMDKDKLYSLVQTIQSIDCKYCILSHCEPLSKEDLLAYLLSVEA</sequence>
<feature type="domain" description="Metallo-beta-lactamase" evidence="1">
    <location>
        <begin position="22"/>
        <end position="212"/>
    </location>
</feature>
<gene>
    <name evidence="2" type="ORF">GN277_14860</name>
</gene>
<dbReference type="SMART" id="SM00849">
    <property type="entry name" value="Lactamase_B"/>
    <property type="match status" value="1"/>
</dbReference>
<evidence type="ECO:0000259" key="1">
    <source>
        <dbReference type="SMART" id="SM00849"/>
    </source>
</evidence>
<dbReference type="PANTHER" id="PTHR42951">
    <property type="entry name" value="METALLO-BETA-LACTAMASE DOMAIN-CONTAINING"/>
    <property type="match status" value="1"/>
</dbReference>
<dbReference type="EMBL" id="WUQX01000001">
    <property type="protein sequence ID" value="MXP76619.1"/>
    <property type="molecule type" value="Genomic_DNA"/>
</dbReference>
<dbReference type="Pfam" id="PF00753">
    <property type="entry name" value="Lactamase_B"/>
    <property type="match status" value="1"/>
</dbReference>
<comment type="caution">
    <text evidence="2">The sequence shown here is derived from an EMBL/GenBank/DDBJ whole genome shotgun (WGS) entry which is preliminary data.</text>
</comment>
<keyword evidence="3" id="KW-1185">Reference proteome</keyword>
<proteinExistence type="predicted"/>
<dbReference type="Gene3D" id="3.60.15.10">
    <property type="entry name" value="Ribonuclease Z/Hydroxyacylglutathione hydrolase-like"/>
    <property type="match status" value="1"/>
</dbReference>
<dbReference type="PANTHER" id="PTHR42951:SF4">
    <property type="entry name" value="ACYL-COENZYME A THIOESTERASE MBLAC2"/>
    <property type="match status" value="1"/>
</dbReference>
<evidence type="ECO:0000313" key="3">
    <source>
        <dbReference type="Proteomes" id="UP000460412"/>
    </source>
</evidence>
<dbReference type="InterPro" id="IPR001279">
    <property type="entry name" value="Metallo-B-lactamas"/>
</dbReference>
<keyword evidence="2" id="KW-0378">Hydrolase</keyword>
<dbReference type="SUPFAM" id="SSF56281">
    <property type="entry name" value="Metallo-hydrolase/oxidoreductase"/>
    <property type="match status" value="1"/>
</dbReference>
<reference evidence="2 3" key="1">
    <citation type="submission" date="2019-12" db="EMBL/GenBank/DDBJ databases">
        <title>Sporaefaciens musculi gen. nov., sp. nov., a novel bacterium isolated from the caecum of an obese mouse.</title>
        <authorList>
            <person name="Rasmussen T.S."/>
            <person name="Streidl T."/>
            <person name="Hitch T.C.A."/>
            <person name="Wortmann E."/>
            <person name="Deptula P."/>
            <person name="Hansen M."/>
            <person name="Nielsen D.S."/>
            <person name="Clavel T."/>
            <person name="Vogensen F.K."/>
        </authorList>
    </citation>
    <scope>NUCLEOTIDE SEQUENCE [LARGE SCALE GENOMIC DNA]</scope>
    <source>
        <strain evidence="2 3">WCA-9-b2</strain>
    </source>
</reference>
<dbReference type="InterPro" id="IPR050855">
    <property type="entry name" value="NDM-1-like"/>
</dbReference>
<name>A0A7X3MHV1_9FIRM</name>
<accession>A0A7X3MHV1</accession>
<evidence type="ECO:0000313" key="2">
    <source>
        <dbReference type="EMBL" id="MXP76619.1"/>
    </source>
</evidence>
<dbReference type="Proteomes" id="UP000460412">
    <property type="component" value="Unassembled WGS sequence"/>
</dbReference>